<dbReference type="CDD" id="cd05379">
    <property type="entry name" value="CAP_bacterial"/>
    <property type="match status" value="1"/>
</dbReference>
<dbReference type="KEGG" id="ote:Oter_0154"/>
<dbReference type="Proteomes" id="UP000007013">
    <property type="component" value="Chromosome"/>
</dbReference>
<dbReference type="Pfam" id="PF00188">
    <property type="entry name" value="CAP"/>
    <property type="match status" value="1"/>
</dbReference>
<reference evidence="3 4" key="1">
    <citation type="journal article" date="2011" name="J. Bacteriol.">
        <title>Genome sequence of the verrucomicrobium Opitutus terrae PB90-1, an abundant inhabitant of rice paddy soil ecosystems.</title>
        <authorList>
            <person name="van Passel M.W."/>
            <person name="Kant R."/>
            <person name="Palva A."/>
            <person name="Copeland A."/>
            <person name="Lucas S."/>
            <person name="Lapidus A."/>
            <person name="Glavina del Rio T."/>
            <person name="Pitluck S."/>
            <person name="Goltsman E."/>
            <person name="Clum A."/>
            <person name="Sun H."/>
            <person name="Schmutz J."/>
            <person name="Larimer F.W."/>
            <person name="Land M.L."/>
            <person name="Hauser L."/>
            <person name="Kyrpides N."/>
            <person name="Mikhailova N."/>
            <person name="Richardson P.P."/>
            <person name="Janssen P.H."/>
            <person name="de Vos W.M."/>
            <person name="Smidt H."/>
        </authorList>
    </citation>
    <scope>NUCLEOTIDE SEQUENCE [LARGE SCALE GENOMIC DNA]</scope>
    <source>
        <strain evidence="4">DSM 11246 / JCM 15787 / PB90-1</strain>
    </source>
</reference>
<dbReference type="AlphaFoldDB" id="B1ZN76"/>
<gene>
    <name evidence="3" type="ordered locus">Oter_0154</name>
</gene>
<feature type="signal peptide" evidence="1">
    <location>
        <begin position="1"/>
        <end position="31"/>
    </location>
</feature>
<name>B1ZN76_OPITP</name>
<dbReference type="InterPro" id="IPR035940">
    <property type="entry name" value="CAP_sf"/>
</dbReference>
<feature type="chain" id="PRO_5002774798" evidence="1">
    <location>
        <begin position="32"/>
        <end position="235"/>
    </location>
</feature>
<feature type="domain" description="SCP" evidence="2">
    <location>
        <begin position="69"/>
        <end position="207"/>
    </location>
</feature>
<protein>
    <submittedName>
        <fullName evidence="3">SCP-like extracellular</fullName>
    </submittedName>
</protein>
<dbReference type="EMBL" id="CP001032">
    <property type="protein sequence ID" value="ACB73445.1"/>
    <property type="molecule type" value="Genomic_DNA"/>
</dbReference>
<keyword evidence="1" id="KW-0732">Signal</keyword>
<dbReference type="InterPro" id="IPR014044">
    <property type="entry name" value="CAP_dom"/>
</dbReference>
<evidence type="ECO:0000256" key="1">
    <source>
        <dbReference type="SAM" id="SignalP"/>
    </source>
</evidence>
<dbReference type="PANTHER" id="PTHR31157">
    <property type="entry name" value="SCP DOMAIN-CONTAINING PROTEIN"/>
    <property type="match status" value="1"/>
</dbReference>
<sequence>MCVMSRSWIVRCPLVAPVAALLLAGCTAPSAPDQLSALPPGKFVRLPALQTRLDPAQLNHALLAAALFHETNRVRREHGLRPFRWLAPLDEAADLQANSIALDQTVSHINLFPALLTMSERLDRVGLPRGRAGENVAALPLLDVDSAHGIRITRRDDQSVAIDDATGRIGQPHTYASFAATALQAWMDSPEHRANILEREFASLGCSGRVMKRISSIEMIACVQVFYTSPSGRGR</sequence>
<evidence type="ECO:0000259" key="2">
    <source>
        <dbReference type="Pfam" id="PF00188"/>
    </source>
</evidence>
<dbReference type="Gene3D" id="3.40.33.10">
    <property type="entry name" value="CAP"/>
    <property type="match status" value="1"/>
</dbReference>
<accession>B1ZN76</accession>
<dbReference type="STRING" id="452637.Oter_0154"/>
<dbReference type="PANTHER" id="PTHR31157:SF1">
    <property type="entry name" value="SCP DOMAIN-CONTAINING PROTEIN"/>
    <property type="match status" value="1"/>
</dbReference>
<dbReference type="SUPFAM" id="SSF55797">
    <property type="entry name" value="PR-1-like"/>
    <property type="match status" value="1"/>
</dbReference>
<evidence type="ECO:0000313" key="3">
    <source>
        <dbReference type="EMBL" id="ACB73445.1"/>
    </source>
</evidence>
<dbReference type="PROSITE" id="PS51257">
    <property type="entry name" value="PROKAR_LIPOPROTEIN"/>
    <property type="match status" value="1"/>
</dbReference>
<evidence type="ECO:0000313" key="4">
    <source>
        <dbReference type="Proteomes" id="UP000007013"/>
    </source>
</evidence>
<dbReference type="HOGENOM" id="CLU_1179274_0_0_0"/>
<organism evidence="3 4">
    <name type="scientific">Opitutus terrae (strain DSM 11246 / JCM 15787 / PB90-1)</name>
    <dbReference type="NCBI Taxonomy" id="452637"/>
    <lineage>
        <taxon>Bacteria</taxon>
        <taxon>Pseudomonadati</taxon>
        <taxon>Verrucomicrobiota</taxon>
        <taxon>Opitutia</taxon>
        <taxon>Opitutales</taxon>
        <taxon>Opitutaceae</taxon>
        <taxon>Opitutus</taxon>
    </lineage>
</organism>
<keyword evidence="4" id="KW-1185">Reference proteome</keyword>
<dbReference type="eggNOG" id="COG2340">
    <property type="taxonomic scope" value="Bacteria"/>
</dbReference>
<proteinExistence type="predicted"/>